<name>A0A1V9FHY0_9BACT</name>
<accession>A0A1V9FHY0</accession>
<sequence>MKKVLVTGATGFIGNYVVQQLVQQRCAVIASSANEQKAGTFSWYNQVQYIPFKLEDADPAVDYYRFFNEPDVMIHLAWEGLPNYKSSFHTDINLPRHFTFLQNLVQHGLTNLAVTGTCFEYGMQEGCLHEALEARPDNAYARAKNELRLQLQQLQRQTPFMLKWIRLFYMYGKGQNPKSLLSQLDAALAAGEPVFNMSGGEQVRDFLPVEKVAEYIVKIALQEQVTGIINCCSGEPVTVKDFVKNYLARKNQQIALNLGHYPYPDYEPMRFWGDNTKLKNILTNE</sequence>
<dbReference type="AlphaFoldDB" id="A0A1V9FHY0"/>
<evidence type="ECO:0000313" key="3">
    <source>
        <dbReference type="EMBL" id="OQP57973.1"/>
    </source>
</evidence>
<dbReference type="RefSeq" id="WP_081166415.1">
    <property type="nucleotide sequence ID" value="NZ_LWBP01000189.1"/>
</dbReference>
<dbReference type="InterPro" id="IPR036291">
    <property type="entry name" value="NAD(P)-bd_dom_sf"/>
</dbReference>
<gene>
    <name evidence="3" type="ORF">A4R26_23000</name>
</gene>
<dbReference type="PANTHER" id="PTHR43000">
    <property type="entry name" value="DTDP-D-GLUCOSE 4,6-DEHYDRATASE-RELATED"/>
    <property type="match status" value="1"/>
</dbReference>
<feature type="domain" description="NAD-dependent epimerase/dehydratase" evidence="2">
    <location>
        <begin position="4"/>
        <end position="231"/>
    </location>
</feature>
<proteinExistence type="inferred from homology"/>
<reference evidence="4" key="1">
    <citation type="submission" date="2016-04" db="EMBL/GenBank/DDBJ databases">
        <authorList>
            <person name="Chen L."/>
            <person name="Zhuang W."/>
            <person name="Wang G."/>
        </authorList>
    </citation>
    <scope>NUCLEOTIDE SEQUENCE [LARGE SCALE GENOMIC DNA]</scope>
    <source>
        <strain evidence="4">208</strain>
    </source>
</reference>
<comment type="similarity">
    <text evidence="1">Belongs to the NAD(P)-dependent epimerase/dehydratase family.</text>
</comment>
<protein>
    <submittedName>
        <fullName evidence="3">Epimerase</fullName>
    </submittedName>
</protein>
<dbReference type="SUPFAM" id="SSF51735">
    <property type="entry name" value="NAD(P)-binding Rossmann-fold domains"/>
    <property type="match status" value="1"/>
</dbReference>
<dbReference type="STRING" id="550983.A4R26_23000"/>
<dbReference type="Gene3D" id="3.40.50.720">
    <property type="entry name" value="NAD(P)-binding Rossmann-like Domain"/>
    <property type="match status" value="1"/>
</dbReference>
<comment type="caution">
    <text evidence="3">The sequence shown here is derived from an EMBL/GenBank/DDBJ whole genome shotgun (WGS) entry which is preliminary data.</text>
</comment>
<evidence type="ECO:0000256" key="1">
    <source>
        <dbReference type="ARBA" id="ARBA00007637"/>
    </source>
</evidence>
<dbReference type="Proteomes" id="UP000192276">
    <property type="component" value="Unassembled WGS sequence"/>
</dbReference>
<dbReference type="OrthoDB" id="9803010at2"/>
<dbReference type="EMBL" id="LWBP01000189">
    <property type="protein sequence ID" value="OQP57973.1"/>
    <property type="molecule type" value="Genomic_DNA"/>
</dbReference>
<dbReference type="InterPro" id="IPR001509">
    <property type="entry name" value="Epimerase_deHydtase"/>
</dbReference>
<keyword evidence="4" id="KW-1185">Reference proteome</keyword>
<evidence type="ECO:0000313" key="4">
    <source>
        <dbReference type="Proteomes" id="UP000192276"/>
    </source>
</evidence>
<organism evidence="3 4">
    <name type="scientific">Niastella populi</name>
    <dbReference type="NCBI Taxonomy" id="550983"/>
    <lineage>
        <taxon>Bacteria</taxon>
        <taxon>Pseudomonadati</taxon>
        <taxon>Bacteroidota</taxon>
        <taxon>Chitinophagia</taxon>
        <taxon>Chitinophagales</taxon>
        <taxon>Chitinophagaceae</taxon>
        <taxon>Niastella</taxon>
    </lineage>
</organism>
<evidence type="ECO:0000259" key="2">
    <source>
        <dbReference type="Pfam" id="PF01370"/>
    </source>
</evidence>
<dbReference type="Pfam" id="PF01370">
    <property type="entry name" value="Epimerase"/>
    <property type="match status" value="1"/>
</dbReference>